<reference evidence="2" key="2">
    <citation type="submission" date="2020-09" db="EMBL/GenBank/DDBJ databases">
        <authorList>
            <person name="Sun Q."/>
            <person name="Kim S."/>
        </authorList>
    </citation>
    <scope>NUCLEOTIDE SEQUENCE</scope>
    <source>
        <strain evidence="2">KCTC 42731</strain>
    </source>
</reference>
<sequence length="238" mass="26744">MRAILLAAGLGTRLKPITNDIPKCLVPIAGKPLLEYWLESLVGIGVDEILINTHYLADKVEQYILSSNYRANIRISYEPVLLGTLNTLRESSSFIKNNDFIIVHADNLCLCNWQSFISSFKQRPEDCLGTMMLFETDSPQSCGIVELDERGVLQAFHEKVQSPPSNLANAAIYIFESKVLSLITELQEGTCDISLDLIPHLIGRLNTWRNDGYLRDIGTVESLIKANSYIEKIDNKRV</sequence>
<evidence type="ECO:0000313" key="2">
    <source>
        <dbReference type="EMBL" id="GHF80542.1"/>
    </source>
</evidence>
<dbReference type="InterPro" id="IPR029044">
    <property type="entry name" value="Nucleotide-diphossugar_trans"/>
</dbReference>
<dbReference type="CDD" id="cd04181">
    <property type="entry name" value="NTP_transferase"/>
    <property type="match status" value="1"/>
</dbReference>
<keyword evidence="2" id="KW-0548">Nucleotidyltransferase</keyword>
<evidence type="ECO:0000313" key="3">
    <source>
        <dbReference type="Proteomes" id="UP000623842"/>
    </source>
</evidence>
<dbReference type="InterPro" id="IPR005835">
    <property type="entry name" value="NTP_transferase_dom"/>
</dbReference>
<dbReference type="PANTHER" id="PTHR22572">
    <property type="entry name" value="SUGAR-1-PHOSPHATE GUANYL TRANSFERASE"/>
    <property type="match status" value="1"/>
</dbReference>
<feature type="domain" description="Nucleotidyl transferase" evidence="1">
    <location>
        <begin position="3"/>
        <end position="231"/>
    </location>
</feature>
<dbReference type="AlphaFoldDB" id="A0A919EHK8"/>
<dbReference type="Gene3D" id="3.90.550.10">
    <property type="entry name" value="Spore Coat Polysaccharide Biosynthesis Protein SpsA, Chain A"/>
    <property type="match status" value="1"/>
</dbReference>
<dbReference type="EMBL" id="BNCK01000001">
    <property type="protein sequence ID" value="GHF80542.1"/>
    <property type="molecule type" value="Genomic_DNA"/>
</dbReference>
<name>A0A919EHK8_9GAMM</name>
<dbReference type="GO" id="GO:0016779">
    <property type="term" value="F:nucleotidyltransferase activity"/>
    <property type="evidence" value="ECO:0007669"/>
    <property type="project" value="UniProtKB-KW"/>
</dbReference>
<dbReference type="Pfam" id="PF00483">
    <property type="entry name" value="NTP_transferase"/>
    <property type="match status" value="1"/>
</dbReference>
<gene>
    <name evidence="2" type="primary">gcd1</name>
    <name evidence="2" type="ORF">GCM10017161_04800</name>
</gene>
<comment type="caution">
    <text evidence="2">The sequence shown here is derived from an EMBL/GenBank/DDBJ whole genome shotgun (WGS) entry which is preliminary data.</text>
</comment>
<protein>
    <submittedName>
        <fullName evidence="2">Mannose-1-phosphate guanylyltransferase</fullName>
    </submittedName>
</protein>
<organism evidence="2 3">
    <name type="scientific">Thalassotalea marina</name>
    <dbReference type="NCBI Taxonomy" id="1673741"/>
    <lineage>
        <taxon>Bacteria</taxon>
        <taxon>Pseudomonadati</taxon>
        <taxon>Pseudomonadota</taxon>
        <taxon>Gammaproteobacteria</taxon>
        <taxon>Alteromonadales</taxon>
        <taxon>Colwelliaceae</taxon>
        <taxon>Thalassotalea</taxon>
    </lineage>
</organism>
<keyword evidence="3" id="KW-1185">Reference proteome</keyword>
<evidence type="ECO:0000259" key="1">
    <source>
        <dbReference type="Pfam" id="PF00483"/>
    </source>
</evidence>
<dbReference type="InterPro" id="IPR050486">
    <property type="entry name" value="Mannose-1P_guanyltransferase"/>
</dbReference>
<dbReference type="Proteomes" id="UP000623842">
    <property type="component" value="Unassembled WGS sequence"/>
</dbReference>
<dbReference type="SUPFAM" id="SSF53448">
    <property type="entry name" value="Nucleotide-diphospho-sugar transferases"/>
    <property type="match status" value="1"/>
</dbReference>
<reference evidence="2" key="1">
    <citation type="journal article" date="2014" name="Int. J. Syst. Evol. Microbiol.">
        <title>Complete genome sequence of Corynebacterium casei LMG S-19264T (=DSM 44701T), isolated from a smear-ripened cheese.</title>
        <authorList>
            <consortium name="US DOE Joint Genome Institute (JGI-PGF)"/>
            <person name="Walter F."/>
            <person name="Albersmeier A."/>
            <person name="Kalinowski J."/>
            <person name="Ruckert C."/>
        </authorList>
    </citation>
    <scope>NUCLEOTIDE SEQUENCE</scope>
    <source>
        <strain evidence="2">KCTC 42731</strain>
    </source>
</reference>
<accession>A0A919EHK8</accession>
<dbReference type="RefSeq" id="WP_189767109.1">
    <property type="nucleotide sequence ID" value="NZ_BNCK01000001.1"/>
</dbReference>
<proteinExistence type="predicted"/>
<keyword evidence="2" id="KW-0808">Transferase</keyword>